<proteinExistence type="predicted"/>
<organism evidence="4">
    <name type="scientific">Candidatus Kentrum sp. TUN</name>
    <dbReference type="NCBI Taxonomy" id="2126343"/>
    <lineage>
        <taxon>Bacteria</taxon>
        <taxon>Pseudomonadati</taxon>
        <taxon>Pseudomonadota</taxon>
        <taxon>Gammaproteobacteria</taxon>
        <taxon>Candidatus Kentrum</taxon>
    </lineage>
</organism>
<keyword evidence="1" id="KW-0812">Transmembrane</keyword>
<accession>A0A450ZDK9</accession>
<protein>
    <submittedName>
        <fullName evidence="4">Formylglycine-generating enzyme, required for sulfatase activity, contains SUMF1/FGE domain</fullName>
    </submittedName>
</protein>
<dbReference type="InterPro" id="IPR013229">
    <property type="entry name" value="PEGA"/>
</dbReference>
<dbReference type="InterPro" id="IPR042095">
    <property type="entry name" value="SUMF_sf"/>
</dbReference>
<dbReference type="PANTHER" id="PTHR23150:SF19">
    <property type="entry name" value="FORMYLGLYCINE-GENERATING ENZYME"/>
    <property type="match status" value="1"/>
</dbReference>
<dbReference type="SUPFAM" id="SSF56436">
    <property type="entry name" value="C-type lectin-like"/>
    <property type="match status" value="1"/>
</dbReference>
<feature type="domain" description="PEGA" evidence="3">
    <location>
        <begin position="330"/>
        <end position="394"/>
    </location>
</feature>
<dbReference type="Pfam" id="PF03781">
    <property type="entry name" value="FGE-sulfatase"/>
    <property type="match status" value="1"/>
</dbReference>
<reference evidence="4" key="1">
    <citation type="submission" date="2019-02" db="EMBL/GenBank/DDBJ databases">
        <authorList>
            <person name="Gruber-Vodicka R. H."/>
            <person name="Seah K. B. B."/>
        </authorList>
    </citation>
    <scope>NUCLEOTIDE SEQUENCE</scope>
    <source>
        <strain evidence="4">BECK_BY1</strain>
    </source>
</reference>
<dbReference type="EMBL" id="CAADFX010000012">
    <property type="protein sequence ID" value="VFK51863.1"/>
    <property type="molecule type" value="Genomic_DNA"/>
</dbReference>
<dbReference type="AlphaFoldDB" id="A0A450ZDK9"/>
<sequence length="675" mass="75392">MNPFDEKSSPAFALNQAQRRQRRFYLMASAGIFCTLLMLVGMFVVSKGTRIEILPKEAGEIAEINIAKGIGLCIGDTVYSLSSAPTITALASGFKTKTEKIPPENLGRVFPMALFELPGHLTIETSSRNKKTRWAIDGRDVAIASRLDKTLEAGTYIVTIDDPYAMKKEIDLELRREERKHLRVDLEPLVGVLEISSRPVGATLFLNGEEVGATPLRIRKNAGEYAVRLMSENHMDIRENIQIERLHPLVRRDYRMALKKGRISVSLAPPDGSLLLNGIEVEAARPLLVDAMTEHHLVYMRPGYFQETQTHRLSPDETRKISFRLVPEIGQVKITSSPAAQVRVDGKRRGVSPMTLALSAIPHKITLEKPGYLSVSKTIKPTASAVQEISITLSTPHEARLKNAPKEYTNTSGIRLKLFLPDNDKIIMGAARHEKGQRANEFVRTVRLRKPFYAGVHEVTNAQFRKFNTTQSTPPSTAANRPVTSLGWLDAAAYCNWLSRAEKRHPFYKINNGRMIGFDTHADGYRLLSEAEWEWLARKSGRHNQTIFSWGDKMVIPPRVANVADESAKGQVNIYIPNYTDGYAGVAPVGSFNREKSGLYDLAGNVSEWVHDFYSITPPATNKTEADPLGRQQGRVHVIKGANWRSGTITELRPAFREGLTAGRDDLGFRIGRYL</sequence>
<feature type="domain" description="Sulfatase-modifying factor enzyme-like" evidence="2">
    <location>
        <begin position="428"/>
        <end position="671"/>
    </location>
</feature>
<name>A0A450ZDK9_9GAMM</name>
<dbReference type="InterPro" id="IPR016187">
    <property type="entry name" value="CTDL_fold"/>
</dbReference>
<gene>
    <name evidence="4" type="ORF">BECKTUN1418D_GA0071000_101219</name>
</gene>
<evidence type="ECO:0000313" key="4">
    <source>
        <dbReference type="EMBL" id="VFK51863.1"/>
    </source>
</evidence>
<evidence type="ECO:0000259" key="2">
    <source>
        <dbReference type="Pfam" id="PF03781"/>
    </source>
</evidence>
<feature type="transmembrane region" description="Helical" evidence="1">
    <location>
        <begin position="24"/>
        <end position="45"/>
    </location>
</feature>
<evidence type="ECO:0000256" key="1">
    <source>
        <dbReference type="SAM" id="Phobius"/>
    </source>
</evidence>
<evidence type="ECO:0000259" key="3">
    <source>
        <dbReference type="Pfam" id="PF08308"/>
    </source>
</evidence>
<dbReference type="InterPro" id="IPR051043">
    <property type="entry name" value="Sulfatase_Mod_Factor_Kinase"/>
</dbReference>
<dbReference type="GO" id="GO:0120147">
    <property type="term" value="F:formylglycine-generating oxidase activity"/>
    <property type="evidence" value="ECO:0007669"/>
    <property type="project" value="TreeGrafter"/>
</dbReference>
<keyword evidence="1" id="KW-1133">Transmembrane helix</keyword>
<dbReference type="InterPro" id="IPR005532">
    <property type="entry name" value="SUMF_dom"/>
</dbReference>
<dbReference type="PANTHER" id="PTHR23150">
    <property type="entry name" value="SULFATASE MODIFYING FACTOR 1, 2"/>
    <property type="match status" value="1"/>
</dbReference>
<dbReference type="Pfam" id="PF08308">
    <property type="entry name" value="PEGA"/>
    <property type="match status" value="2"/>
</dbReference>
<dbReference type="Gene3D" id="3.90.1580.10">
    <property type="entry name" value="paralog of FGE (formylglycine-generating enzyme)"/>
    <property type="match status" value="1"/>
</dbReference>
<keyword evidence="1" id="KW-0472">Membrane</keyword>
<feature type="domain" description="PEGA" evidence="3">
    <location>
        <begin position="191"/>
        <end position="245"/>
    </location>
</feature>